<protein>
    <recommendedName>
        <fullName evidence="4">P-type H(+)-exporting transporter</fullName>
        <ecNumber evidence="4">7.1.2.1</ecNumber>
    </recommendedName>
</protein>
<feature type="region of interest" description="Disordered" evidence="14">
    <location>
        <begin position="1"/>
        <end position="30"/>
    </location>
</feature>
<dbReference type="GO" id="GO:0008553">
    <property type="term" value="F:P-type proton-exporting transporter activity"/>
    <property type="evidence" value="ECO:0007669"/>
    <property type="project" value="UniProtKB-EC"/>
</dbReference>
<comment type="caution">
    <text evidence="16">The sequence shown here is derived from an EMBL/GenBank/DDBJ whole genome shotgun (WGS) entry which is preliminary data.</text>
</comment>
<dbReference type="Pfam" id="PF13246">
    <property type="entry name" value="Cation_ATPase"/>
    <property type="match status" value="1"/>
</dbReference>
<dbReference type="FunFam" id="3.40.1110.10:FF:000005">
    <property type="entry name" value="Plasma membrane ATPase"/>
    <property type="match status" value="1"/>
</dbReference>
<keyword evidence="10" id="KW-0460">Magnesium</keyword>
<keyword evidence="11" id="KW-1278">Translocase</keyword>
<dbReference type="FunFam" id="3.40.50.1000:FF:000211">
    <property type="entry name" value="Plasma membrane ATPase"/>
    <property type="match status" value="1"/>
</dbReference>
<keyword evidence="13" id="KW-0472">Membrane</keyword>
<evidence type="ECO:0000256" key="3">
    <source>
        <dbReference type="ARBA" id="ARBA00008804"/>
    </source>
</evidence>
<keyword evidence="17" id="KW-1185">Reference proteome</keyword>
<evidence type="ECO:0000256" key="1">
    <source>
        <dbReference type="ARBA" id="ARBA00004141"/>
    </source>
</evidence>
<dbReference type="Pfam" id="PF14432">
    <property type="entry name" value="DYW_deaminase"/>
    <property type="match status" value="1"/>
</dbReference>
<keyword evidence="9" id="KW-0067">ATP-binding</keyword>
<gene>
    <name evidence="16" type="ORF">KIW84_055584</name>
</gene>
<feature type="compositionally biased region" description="Basic and acidic residues" evidence="14">
    <location>
        <begin position="14"/>
        <end position="26"/>
    </location>
</feature>
<dbReference type="InterPro" id="IPR032867">
    <property type="entry name" value="DYW_dom"/>
</dbReference>
<feature type="domain" description="DYW" evidence="15">
    <location>
        <begin position="301"/>
        <end position="347"/>
    </location>
</feature>
<dbReference type="PRINTS" id="PR00119">
    <property type="entry name" value="CATATPASE"/>
</dbReference>
<name>A0A9D4WY99_PEA</name>
<dbReference type="PANTHER" id="PTHR42861">
    <property type="entry name" value="CALCIUM-TRANSPORTING ATPASE"/>
    <property type="match status" value="1"/>
</dbReference>
<evidence type="ECO:0000256" key="6">
    <source>
        <dbReference type="ARBA" id="ARBA00022692"/>
    </source>
</evidence>
<evidence type="ECO:0000256" key="7">
    <source>
        <dbReference type="ARBA" id="ARBA00022723"/>
    </source>
</evidence>
<proteinExistence type="inferred from homology"/>
<evidence type="ECO:0000256" key="8">
    <source>
        <dbReference type="ARBA" id="ARBA00022741"/>
    </source>
</evidence>
<comment type="similarity">
    <text evidence="2">Belongs to the PPR family. PCMP-H subfamily.</text>
</comment>
<dbReference type="SUPFAM" id="SSF56784">
    <property type="entry name" value="HAD-like"/>
    <property type="match status" value="1"/>
</dbReference>
<keyword evidence="7" id="KW-0479">Metal-binding</keyword>
<dbReference type="Proteomes" id="UP001058974">
    <property type="component" value="Chromosome 5"/>
</dbReference>
<reference evidence="16 17" key="1">
    <citation type="journal article" date="2022" name="Nat. Genet.">
        <title>Improved pea reference genome and pan-genome highlight genomic features and evolutionary characteristics.</title>
        <authorList>
            <person name="Yang T."/>
            <person name="Liu R."/>
            <person name="Luo Y."/>
            <person name="Hu S."/>
            <person name="Wang D."/>
            <person name="Wang C."/>
            <person name="Pandey M.K."/>
            <person name="Ge S."/>
            <person name="Xu Q."/>
            <person name="Li N."/>
            <person name="Li G."/>
            <person name="Huang Y."/>
            <person name="Saxena R.K."/>
            <person name="Ji Y."/>
            <person name="Li M."/>
            <person name="Yan X."/>
            <person name="He Y."/>
            <person name="Liu Y."/>
            <person name="Wang X."/>
            <person name="Xiang C."/>
            <person name="Varshney R.K."/>
            <person name="Ding H."/>
            <person name="Gao S."/>
            <person name="Zong X."/>
        </authorList>
    </citation>
    <scope>NUCLEOTIDE SEQUENCE [LARGE SCALE GENOMIC DNA]</scope>
    <source>
        <strain evidence="16 17">cv. Zhongwan 6</strain>
    </source>
</reference>
<dbReference type="InterPro" id="IPR023299">
    <property type="entry name" value="ATPase_P-typ_cyto_dom_N"/>
</dbReference>
<dbReference type="GO" id="GO:0016887">
    <property type="term" value="F:ATP hydrolysis activity"/>
    <property type="evidence" value="ECO:0007669"/>
    <property type="project" value="InterPro"/>
</dbReference>
<dbReference type="GO" id="GO:0016020">
    <property type="term" value="C:membrane"/>
    <property type="evidence" value="ECO:0007669"/>
    <property type="project" value="UniProtKB-SubCell"/>
</dbReference>
<sequence>MTKNPVALSAGNAGKEDKLRLSRDNKGPSLLVGNQDAMDAAIVGTLTNPKEARAGVREVHFLPFNPVDKKTALTYIDSNGNWHRASKGVPEQIMNLCNLREDAKRNIHAIIDKFAERGLRSLAVSRQEVPEKTKENAGGPWQFVGLLSLFDPPRHDSDETIRRALYLGVNVKMITGEQLSIAKETGRRLGMRTSMYSSATLLGQDKDASIVALPVEELIEKTDGFAGVFPEHKYEGRYWNRCCRCYGCRKRAIFQMMKNYTIYAALSPVKSSDISLSGLQFKLMAADTNAMVDCKMSESIYTKEDKEGHLAVHNEKLAIVSALLNAQESQIRITKNLRVFPDTFVALNCFPSPSTVVSPTMNNDSFVQWKWNEDKASSMNASLHSTLEHGAKSSTRSVPIGENTQGRSDMGSPRQSSSVEIDDLKIAANSLQPHQYQQ</sequence>
<organism evidence="16 17">
    <name type="scientific">Pisum sativum</name>
    <name type="common">Garden pea</name>
    <name type="synonym">Lathyrus oleraceus</name>
    <dbReference type="NCBI Taxonomy" id="3888"/>
    <lineage>
        <taxon>Eukaryota</taxon>
        <taxon>Viridiplantae</taxon>
        <taxon>Streptophyta</taxon>
        <taxon>Embryophyta</taxon>
        <taxon>Tracheophyta</taxon>
        <taxon>Spermatophyta</taxon>
        <taxon>Magnoliopsida</taxon>
        <taxon>eudicotyledons</taxon>
        <taxon>Gunneridae</taxon>
        <taxon>Pentapetalae</taxon>
        <taxon>rosids</taxon>
        <taxon>fabids</taxon>
        <taxon>Fabales</taxon>
        <taxon>Fabaceae</taxon>
        <taxon>Papilionoideae</taxon>
        <taxon>50 kb inversion clade</taxon>
        <taxon>NPAAA clade</taxon>
        <taxon>Hologalegina</taxon>
        <taxon>IRL clade</taxon>
        <taxon>Fabeae</taxon>
        <taxon>Lathyrus</taxon>
    </lineage>
</organism>
<evidence type="ECO:0000256" key="9">
    <source>
        <dbReference type="ARBA" id="ARBA00022840"/>
    </source>
</evidence>
<dbReference type="InterPro" id="IPR036412">
    <property type="entry name" value="HAD-like_sf"/>
</dbReference>
<evidence type="ECO:0000256" key="5">
    <source>
        <dbReference type="ARBA" id="ARBA00022553"/>
    </source>
</evidence>
<evidence type="ECO:0000256" key="4">
    <source>
        <dbReference type="ARBA" id="ARBA00012476"/>
    </source>
</evidence>
<dbReference type="Gramene" id="Psat05G0558400-T1">
    <property type="protein sequence ID" value="KAI5410157.1"/>
    <property type="gene ID" value="KIW84_055584"/>
</dbReference>
<keyword evidence="12" id="KW-1133">Transmembrane helix</keyword>
<dbReference type="InterPro" id="IPR023214">
    <property type="entry name" value="HAD_sf"/>
</dbReference>
<accession>A0A9D4WY99</accession>
<dbReference type="EMBL" id="JAMSHJ010000005">
    <property type="protein sequence ID" value="KAI5410157.1"/>
    <property type="molecule type" value="Genomic_DNA"/>
</dbReference>
<comment type="similarity">
    <text evidence="3">Belongs to the cation transport ATPase (P-type) (TC 3.A.3) family. Type IIIA subfamily.</text>
</comment>
<evidence type="ECO:0000256" key="11">
    <source>
        <dbReference type="ARBA" id="ARBA00022967"/>
    </source>
</evidence>
<dbReference type="PRINTS" id="PR00120">
    <property type="entry name" value="HATPASE"/>
</dbReference>
<dbReference type="GO" id="GO:0005524">
    <property type="term" value="F:ATP binding"/>
    <property type="evidence" value="ECO:0007669"/>
    <property type="project" value="UniProtKB-KW"/>
</dbReference>
<feature type="region of interest" description="Disordered" evidence="14">
    <location>
        <begin position="386"/>
        <end position="438"/>
    </location>
</feature>
<keyword evidence="8" id="KW-0547">Nucleotide-binding</keyword>
<evidence type="ECO:0000256" key="10">
    <source>
        <dbReference type="ARBA" id="ARBA00022842"/>
    </source>
</evidence>
<evidence type="ECO:0000256" key="14">
    <source>
        <dbReference type="SAM" id="MobiDB-lite"/>
    </source>
</evidence>
<evidence type="ECO:0000313" key="16">
    <source>
        <dbReference type="EMBL" id="KAI5410157.1"/>
    </source>
</evidence>
<dbReference type="Gene3D" id="3.40.50.1000">
    <property type="entry name" value="HAD superfamily/HAD-like"/>
    <property type="match status" value="1"/>
</dbReference>
<dbReference type="AlphaFoldDB" id="A0A9D4WY99"/>
<dbReference type="Gene3D" id="3.40.1110.10">
    <property type="entry name" value="Calcium-transporting ATPase, cytoplasmic domain N"/>
    <property type="match status" value="1"/>
</dbReference>
<dbReference type="EC" id="7.1.2.1" evidence="4"/>
<evidence type="ECO:0000259" key="15">
    <source>
        <dbReference type="Pfam" id="PF14432"/>
    </source>
</evidence>
<evidence type="ECO:0000313" key="17">
    <source>
        <dbReference type="Proteomes" id="UP001058974"/>
    </source>
</evidence>
<feature type="compositionally biased region" description="Polar residues" evidence="14">
    <location>
        <begin position="392"/>
        <end position="419"/>
    </location>
</feature>
<keyword evidence="5" id="KW-0597">Phosphoprotein</keyword>
<evidence type="ECO:0000256" key="12">
    <source>
        <dbReference type="ARBA" id="ARBA00022989"/>
    </source>
</evidence>
<evidence type="ECO:0000256" key="2">
    <source>
        <dbReference type="ARBA" id="ARBA00006643"/>
    </source>
</evidence>
<comment type="subcellular location">
    <subcellularLocation>
        <location evidence="1">Membrane</location>
        <topology evidence="1">Multi-pass membrane protein</topology>
    </subcellularLocation>
</comment>
<keyword evidence="6" id="KW-0812">Transmembrane</keyword>
<evidence type="ECO:0000256" key="13">
    <source>
        <dbReference type="ARBA" id="ARBA00023136"/>
    </source>
</evidence>
<dbReference type="GO" id="GO:0008270">
    <property type="term" value="F:zinc ion binding"/>
    <property type="evidence" value="ECO:0007669"/>
    <property type="project" value="InterPro"/>
</dbReference>
<feature type="compositionally biased region" description="Polar residues" evidence="14">
    <location>
        <begin position="429"/>
        <end position="438"/>
    </location>
</feature>
<dbReference type="SUPFAM" id="SSF81660">
    <property type="entry name" value="Metal cation-transporting ATPase, ATP-binding domain N"/>
    <property type="match status" value="1"/>
</dbReference>
<dbReference type="InterPro" id="IPR001757">
    <property type="entry name" value="P_typ_ATPase"/>
</dbReference>